<comment type="catalytic activity">
    <reaction evidence="1 15 16">
        <text>(2R,3S)-3-isopropylmalate + NAD(+) = 4-methyl-2-oxopentanoate + CO2 + NADH</text>
        <dbReference type="Rhea" id="RHEA:32271"/>
        <dbReference type="ChEBI" id="CHEBI:16526"/>
        <dbReference type="ChEBI" id="CHEBI:17865"/>
        <dbReference type="ChEBI" id="CHEBI:35121"/>
        <dbReference type="ChEBI" id="CHEBI:57540"/>
        <dbReference type="ChEBI" id="CHEBI:57945"/>
        <dbReference type="EC" id="1.1.1.85"/>
    </reaction>
</comment>
<dbReference type="GO" id="GO:0051287">
    <property type="term" value="F:NAD binding"/>
    <property type="evidence" value="ECO:0007669"/>
    <property type="project" value="InterPro"/>
</dbReference>
<evidence type="ECO:0000256" key="14">
    <source>
        <dbReference type="ARBA" id="ARBA00023577"/>
    </source>
</evidence>
<evidence type="ECO:0000256" key="4">
    <source>
        <dbReference type="ARBA" id="ARBA00008319"/>
    </source>
</evidence>
<dbReference type="Proteomes" id="UP000300142">
    <property type="component" value="Unassembled WGS sequence"/>
</dbReference>
<keyword evidence="10 15" id="KW-0560">Oxidoreductase</keyword>
<evidence type="ECO:0000256" key="13">
    <source>
        <dbReference type="ARBA" id="ARBA00023304"/>
    </source>
</evidence>
<evidence type="ECO:0000256" key="16">
    <source>
        <dbReference type="RuleBase" id="RU004445"/>
    </source>
</evidence>
<comment type="subunit">
    <text evidence="5 15 16">Homodimer.</text>
</comment>
<dbReference type="RefSeq" id="WP_137667587.1">
    <property type="nucleotide sequence ID" value="NZ_BJCE01000075.1"/>
</dbReference>
<dbReference type="AlphaFoldDB" id="A0A479ZXK3"/>
<dbReference type="HAMAP" id="MF_01033">
    <property type="entry name" value="LeuB_type1"/>
    <property type="match status" value="1"/>
</dbReference>
<dbReference type="EC" id="1.1.1.85" evidence="15"/>
<evidence type="ECO:0000256" key="11">
    <source>
        <dbReference type="ARBA" id="ARBA00023027"/>
    </source>
</evidence>
<evidence type="ECO:0000256" key="2">
    <source>
        <dbReference type="ARBA" id="ARBA00001936"/>
    </source>
</evidence>
<dbReference type="GO" id="GO:0003862">
    <property type="term" value="F:3-isopropylmalate dehydrogenase activity"/>
    <property type="evidence" value="ECO:0007669"/>
    <property type="project" value="UniProtKB-UniRule"/>
</dbReference>
<keyword evidence="7 15" id="KW-0028">Amino-acid biosynthesis</keyword>
<feature type="binding site" evidence="15">
    <location>
        <position position="136"/>
    </location>
    <ligand>
        <name>substrate</name>
    </ligand>
</feature>
<dbReference type="GO" id="GO:0009098">
    <property type="term" value="P:L-leucine biosynthetic process"/>
    <property type="evidence" value="ECO:0007669"/>
    <property type="project" value="UniProtKB-UniRule"/>
</dbReference>
<protein>
    <recommendedName>
        <fullName evidence="15">3-isopropylmalate dehydrogenase</fullName>
        <ecNumber evidence="15">1.1.1.85</ecNumber>
    </recommendedName>
    <alternativeName>
        <fullName evidence="15">3-IPM-DH</fullName>
    </alternativeName>
    <alternativeName>
        <fullName evidence="15">Beta-IPM dehydrogenase</fullName>
        <shortName evidence="15">IMDH</shortName>
    </alternativeName>
</protein>
<feature type="binding site" evidence="15">
    <location>
        <position position="250"/>
    </location>
    <ligand>
        <name>Mg(2+)</name>
        <dbReference type="ChEBI" id="CHEBI:18420"/>
    </ligand>
</feature>
<feature type="binding site" evidence="15">
    <location>
        <position position="98"/>
    </location>
    <ligand>
        <name>substrate</name>
    </ligand>
</feature>
<dbReference type="PANTHER" id="PTHR42979:SF1">
    <property type="entry name" value="3-ISOPROPYLMALATE DEHYDROGENASE"/>
    <property type="match status" value="1"/>
</dbReference>
<evidence type="ECO:0000256" key="9">
    <source>
        <dbReference type="ARBA" id="ARBA00022842"/>
    </source>
</evidence>
<feature type="domain" description="Isopropylmalate dehydrogenase-like" evidence="17">
    <location>
        <begin position="6"/>
        <end position="355"/>
    </location>
</feature>
<feature type="site" description="Important for catalysis" evidence="15">
    <location>
        <position position="143"/>
    </location>
</feature>
<comment type="caution">
    <text evidence="18">The sequence shown here is derived from an EMBL/GenBank/DDBJ whole genome shotgun (WGS) entry which is preliminary data.</text>
</comment>
<dbReference type="NCBIfam" id="TIGR00169">
    <property type="entry name" value="leuB"/>
    <property type="match status" value="1"/>
</dbReference>
<feature type="binding site" evidence="15">
    <location>
        <position position="254"/>
    </location>
    <ligand>
        <name>Mg(2+)</name>
        <dbReference type="ChEBI" id="CHEBI:18420"/>
    </ligand>
</feature>
<keyword evidence="9 15" id="KW-0460">Magnesium</keyword>
<reference evidence="19" key="1">
    <citation type="submission" date="2019-02" db="EMBL/GenBank/DDBJ databases">
        <title>Draft genome sequence of Sphaerospermopsis reniformis NIES-1949.</title>
        <authorList>
            <person name="Yamaguchi H."/>
            <person name="Suzuki S."/>
            <person name="Kawachi M."/>
        </authorList>
    </citation>
    <scope>NUCLEOTIDE SEQUENCE [LARGE SCALE GENOMIC DNA]</scope>
    <source>
        <strain evidence="19">NIES-1949</strain>
    </source>
</reference>
<comment type="pathway">
    <text evidence="3 15 16">Amino-acid biosynthesis; L-leucine biosynthesis; L-leucine from 3-methyl-2-oxobutanoate: step 3/4.</text>
</comment>
<dbReference type="Gene3D" id="3.40.718.10">
    <property type="entry name" value="Isopropylmalate Dehydrogenase"/>
    <property type="match status" value="1"/>
</dbReference>
<feature type="binding site" evidence="15">
    <location>
        <begin position="284"/>
        <end position="296"/>
    </location>
    <ligand>
        <name>NAD(+)</name>
        <dbReference type="ChEBI" id="CHEBI:57540"/>
    </ligand>
</feature>
<comment type="cofactor">
    <cofactor evidence="2">
        <name>Mn(2+)</name>
        <dbReference type="ChEBI" id="CHEBI:29035"/>
    </cofactor>
</comment>
<dbReference type="SMART" id="SM01329">
    <property type="entry name" value="Iso_dh"/>
    <property type="match status" value="1"/>
</dbReference>
<organism evidence="18 19">
    <name type="scientific">Sphaerospermopsis reniformis</name>
    <dbReference type="NCBI Taxonomy" id="531300"/>
    <lineage>
        <taxon>Bacteria</taxon>
        <taxon>Bacillati</taxon>
        <taxon>Cyanobacteriota</taxon>
        <taxon>Cyanophyceae</taxon>
        <taxon>Nostocales</taxon>
        <taxon>Aphanizomenonaceae</taxon>
        <taxon>Sphaerospermopsis</taxon>
    </lineage>
</organism>
<evidence type="ECO:0000256" key="10">
    <source>
        <dbReference type="ARBA" id="ARBA00023002"/>
    </source>
</evidence>
<accession>A0A479ZXK3</accession>
<comment type="cofactor">
    <cofactor evidence="15 16">
        <name>Mg(2+)</name>
        <dbReference type="ChEBI" id="CHEBI:18420"/>
    </cofactor>
    <cofactor evidence="15 16">
        <name>Mn(2+)</name>
        <dbReference type="ChEBI" id="CHEBI:29035"/>
    </cofactor>
    <text evidence="15 16">Binds 1 Mg(2+) or Mn(2+) ion per subunit.</text>
</comment>
<keyword evidence="8 15" id="KW-0479">Metal-binding</keyword>
<dbReference type="InterPro" id="IPR024084">
    <property type="entry name" value="IsoPropMal-DH-like_dom"/>
</dbReference>
<keyword evidence="11 15" id="KW-0520">NAD</keyword>
<keyword evidence="12 15" id="KW-0464">Manganese</keyword>
<evidence type="ECO:0000256" key="5">
    <source>
        <dbReference type="ARBA" id="ARBA00011738"/>
    </source>
</evidence>
<dbReference type="InterPro" id="IPR019818">
    <property type="entry name" value="IsoCit/isopropylmalate_DH_CS"/>
</dbReference>
<feature type="binding site" evidence="15">
    <location>
        <position position="108"/>
    </location>
    <ligand>
        <name>substrate</name>
    </ligand>
</feature>
<comment type="subcellular location">
    <subcellularLocation>
        <location evidence="15">Cytoplasm</location>
    </subcellularLocation>
</comment>
<dbReference type="UniPathway" id="UPA00048">
    <property type="reaction ID" value="UER00072"/>
</dbReference>
<evidence type="ECO:0000256" key="7">
    <source>
        <dbReference type="ARBA" id="ARBA00022605"/>
    </source>
</evidence>
<dbReference type="PROSITE" id="PS00470">
    <property type="entry name" value="IDH_IMDH"/>
    <property type="match status" value="1"/>
</dbReference>
<evidence type="ECO:0000259" key="17">
    <source>
        <dbReference type="SMART" id="SM01329"/>
    </source>
</evidence>
<feature type="binding site" evidence="15">
    <location>
        <begin position="78"/>
        <end position="91"/>
    </location>
    <ligand>
        <name>NAD(+)</name>
        <dbReference type="ChEBI" id="CHEBI:57540"/>
    </ligand>
</feature>
<dbReference type="GO" id="GO:0005829">
    <property type="term" value="C:cytosol"/>
    <property type="evidence" value="ECO:0007669"/>
    <property type="project" value="TreeGrafter"/>
</dbReference>
<evidence type="ECO:0000313" key="19">
    <source>
        <dbReference type="Proteomes" id="UP000300142"/>
    </source>
</evidence>
<feature type="binding site" evidence="15">
    <location>
        <position position="226"/>
    </location>
    <ligand>
        <name>Mg(2+)</name>
        <dbReference type="ChEBI" id="CHEBI:18420"/>
    </ligand>
</feature>
<evidence type="ECO:0000256" key="15">
    <source>
        <dbReference type="HAMAP-Rule" id="MF_01033"/>
    </source>
</evidence>
<comment type="similarity">
    <text evidence="4 15">Belongs to the isocitrate and isopropylmalate dehydrogenases family. LeuB type 1 subfamily.</text>
</comment>
<dbReference type="EMBL" id="BJCE01000075">
    <property type="protein sequence ID" value="GCL37375.1"/>
    <property type="molecule type" value="Genomic_DNA"/>
</dbReference>
<keyword evidence="13 15" id="KW-0100">Branched-chain amino acid biosynthesis</keyword>
<dbReference type="InterPro" id="IPR004429">
    <property type="entry name" value="Isopropylmalate_DH"/>
</dbReference>
<evidence type="ECO:0000256" key="6">
    <source>
        <dbReference type="ARBA" id="ARBA00022430"/>
    </source>
</evidence>
<sequence length="362" mass="38680">MTKNYRITLLPGDGIGPEIMAVAVDVLKVVAKRFDLNFDFQTALIGGAAIDETGEPLPSATLETCRSSDSVLLAAIGGYKWDTLPSDKRPEAGLLGLRAGLELFANLRPAKILPQLIDASTLKREVVEGVDIMVVRELTGGIYFGKPKGIFATETGERRGVNTMVYSESEIERIGKVAFETAQKRGGKLCSVDKANVLDVSQLWREKMTKLASEYPNVELSHLYVDNAAMQLVRAPKQFDTIVTGNLFGDILSDAAAMLTGSIGMLPSASLGASGPGVYEPVHGSAPDIAGQDKANPLAQVLSAAMMLRYDLDQPAAADLIENAVLQVLQQGDRTGDIMSPGMNLLGCRAMGEALIKILETK</sequence>
<evidence type="ECO:0000256" key="1">
    <source>
        <dbReference type="ARBA" id="ARBA00000624"/>
    </source>
</evidence>
<keyword evidence="15" id="KW-0963">Cytoplasm</keyword>
<feature type="binding site" evidence="15">
    <location>
        <position position="226"/>
    </location>
    <ligand>
        <name>substrate</name>
    </ligand>
</feature>
<keyword evidence="19" id="KW-1185">Reference proteome</keyword>
<evidence type="ECO:0000313" key="18">
    <source>
        <dbReference type="EMBL" id="GCL37375.1"/>
    </source>
</evidence>
<dbReference type="PANTHER" id="PTHR42979">
    <property type="entry name" value="3-ISOPROPYLMALATE DEHYDROGENASE"/>
    <property type="match status" value="1"/>
</dbReference>
<evidence type="ECO:0000256" key="12">
    <source>
        <dbReference type="ARBA" id="ARBA00023211"/>
    </source>
</evidence>
<dbReference type="FunFam" id="3.40.718.10:FF:000004">
    <property type="entry name" value="3-isopropylmalate dehydrogenase"/>
    <property type="match status" value="1"/>
</dbReference>
<evidence type="ECO:0000256" key="3">
    <source>
        <dbReference type="ARBA" id="ARBA00004762"/>
    </source>
</evidence>
<proteinExistence type="inferred from homology"/>
<comment type="function">
    <text evidence="14 15 16">Catalyzes the oxidation of 3-carboxy-2-hydroxy-4-methylpentanoate (3-isopropylmalate) to 3-carboxy-4-methyl-2-oxopentanoate. The product decarboxylates to 4-methyl-2 oxopentanoate.</text>
</comment>
<feature type="site" description="Important for catalysis" evidence="15">
    <location>
        <position position="194"/>
    </location>
</feature>
<dbReference type="SUPFAM" id="SSF53659">
    <property type="entry name" value="Isocitrate/Isopropylmalate dehydrogenase-like"/>
    <property type="match status" value="1"/>
</dbReference>
<dbReference type="GO" id="GO:0000287">
    <property type="term" value="F:magnesium ion binding"/>
    <property type="evidence" value="ECO:0007669"/>
    <property type="project" value="InterPro"/>
</dbReference>
<dbReference type="Pfam" id="PF00180">
    <property type="entry name" value="Iso_dh"/>
    <property type="match status" value="1"/>
</dbReference>
<evidence type="ECO:0000256" key="8">
    <source>
        <dbReference type="ARBA" id="ARBA00022723"/>
    </source>
</evidence>
<gene>
    <name evidence="15" type="primary">leuB</name>
    <name evidence="18" type="ORF">SR1949_24830</name>
</gene>
<keyword evidence="6 15" id="KW-0432">Leucine biosynthesis</keyword>
<name>A0A479ZXK3_9CYAN</name>